<gene>
    <name evidence="2" type="ORF">GOB81_03500</name>
</gene>
<feature type="transmembrane region" description="Helical" evidence="1">
    <location>
        <begin position="26"/>
        <end position="50"/>
    </location>
</feature>
<dbReference type="EMBL" id="WOSY01000003">
    <property type="protein sequence ID" value="NHN87697.1"/>
    <property type="molecule type" value="Genomic_DNA"/>
</dbReference>
<keyword evidence="1" id="KW-1133">Transmembrane helix</keyword>
<accession>A0ABX0K0Z8</accession>
<keyword evidence="3" id="KW-1185">Reference proteome</keyword>
<keyword evidence="1" id="KW-0472">Membrane</keyword>
<dbReference type="Pfam" id="PF10741">
    <property type="entry name" value="T2SSM_b"/>
    <property type="match status" value="1"/>
</dbReference>
<keyword evidence="1" id="KW-0812">Transmembrane</keyword>
<proteinExistence type="predicted"/>
<dbReference type="Proteomes" id="UP000631653">
    <property type="component" value="Unassembled WGS sequence"/>
</dbReference>
<comment type="caution">
    <text evidence="2">The sequence shown here is derived from an EMBL/GenBank/DDBJ whole genome shotgun (WGS) entry which is preliminary data.</text>
</comment>
<organism evidence="2 3">
    <name type="scientific">Acetobacter conturbans</name>
    <dbReference type="NCBI Taxonomy" id="1737472"/>
    <lineage>
        <taxon>Bacteria</taxon>
        <taxon>Pseudomonadati</taxon>
        <taxon>Pseudomonadota</taxon>
        <taxon>Alphaproteobacteria</taxon>
        <taxon>Acetobacterales</taxon>
        <taxon>Acetobacteraceae</taxon>
        <taxon>Acetobacter</taxon>
    </lineage>
</organism>
<evidence type="ECO:0000256" key="1">
    <source>
        <dbReference type="SAM" id="Phobius"/>
    </source>
</evidence>
<dbReference type="NCBIfam" id="NF040576">
    <property type="entry name" value="T2SS_GspM_XpsM"/>
    <property type="match status" value="1"/>
</dbReference>
<evidence type="ECO:0000313" key="3">
    <source>
        <dbReference type="Proteomes" id="UP000631653"/>
    </source>
</evidence>
<protein>
    <submittedName>
        <fullName evidence="2">General secretion pathway protein GspM</fullName>
    </submittedName>
</protein>
<sequence>MNGMASGVTSSAFGTGKLPEGRSGKLCALGVAFLGLVLCWLLLSTLIGFLSDLKSSVEDKKILLARTESLVASIPRLQERAEEAARNADGNSVLIEEDSDATAQARLQEIVQGVGQAAEVELSSQEPLPLVRHGAFQRLALRVSFTSSWPLFVKFLNGVSENASPRLLIDDLQIQSAGSTRLVDEASKGRLVDVSLTIVALRNAALPSSRQPLQP</sequence>
<reference evidence="2 3" key="1">
    <citation type="journal article" date="2020" name="Int. J. Syst. Evol. Microbiol.">
        <title>Novel acetic acid bacteria from cider fermentations: Acetobacter conturbans sp. nov. and Acetobacter fallax sp. nov.</title>
        <authorList>
            <person name="Sombolestani A.S."/>
            <person name="Cleenwerck I."/>
            <person name="Cnockaert M."/>
            <person name="Borremans W."/>
            <person name="Wieme A.D."/>
            <person name="De Vuyst L."/>
            <person name="Vandamme P."/>
        </authorList>
    </citation>
    <scope>NUCLEOTIDE SEQUENCE [LARGE SCALE GENOMIC DNA]</scope>
    <source>
        <strain evidence="2 3">LMG 1627</strain>
    </source>
</reference>
<dbReference type="InterPro" id="IPR034756">
    <property type="entry name" value="T2SSM_b"/>
</dbReference>
<evidence type="ECO:0000313" key="2">
    <source>
        <dbReference type="EMBL" id="NHN87697.1"/>
    </source>
</evidence>
<name>A0ABX0K0Z8_9PROT</name>